<reference evidence="2 3" key="1">
    <citation type="journal article" date="2018" name="Appl. Microbiol. Biotechnol.">
        <title>Co-cultivation of the strictly anaerobic methanogen Methanosarcina barkeri with aerobic methanotrophs in an oxygen-limited membrane bioreactor.</title>
        <authorList>
            <person name="In 't Zandt M.H."/>
            <person name="van den Bosch T.J.M."/>
            <person name="Rijkers R."/>
            <person name="van Kessel M.A.H.J."/>
            <person name="Jetten M.S.M."/>
            <person name="Welte C.U."/>
        </authorList>
    </citation>
    <scope>NUCLEOTIDE SEQUENCE [LARGE SCALE GENOMIC DNA]</scope>
    <source>
        <strain evidence="2 3">DSM 17706</strain>
    </source>
</reference>
<dbReference type="InterPro" id="IPR007138">
    <property type="entry name" value="ABM_dom"/>
</dbReference>
<evidence type="ECO:0000313" key="3">
    <source>
        <dbReference type="Proteomes" id="UP000245137"/>
    </source>
</evidence>
<sequence length="103" mass="11566">MPAERILIVGTIRISPGSLERARPAMAAMIHASRKEPGCLAYSYAEDVIEPGLVRVTEIWESHAALSAHFASDHLRQWRESWETIGVRDRRLHAYAIGEAEET</sequence>
<keyword evidence="2" id="KW-0503">Monooxygenase</keyword>
<dbReference type="SUPFAM" id="SSF54909">
    <property type="entry name" value="Dimeric alpha+beta barrel"/>
    <property type="match status" value="1"/>
</dbReference>
<dbReference type="InterPro" id="IPR011008">
    <property type="entry name" value="Dimeric_a/b-barrel"/>
</dbReference>
<evidence type="ECO:0000259" key="1">
    <source>
        <dbReference type="PROSITE" id="PS51725"/>
    </source>
</evidence>
<dbReference type="PANTHER" id="PTHR33336">
    <property type="entry name" value="QUINOL MONOOXYGENASE YGIN-RELATED"/>
    <property type="match status" value="1"/>
</dbReference>
<dbReference type="OrthoDB" id="287932at2"/>
<organism evidence="2 3">
    <name type="scientific">Methylosinus sporium</name>
    <dbReference type="NCBI Taxonomy" id="428"/>
    <lineage>
        <taxon>Bacteria</taxon>
        <taxon>Pseudomonadati</taxon>
        <taxon>Pseudomonadota</taxon>
        <taxon>Alphaproteobacteria</taxon>
        <taxon>Hyphomicrobiales</taxon>
        <taxon>Methylocystaceae</taxon>
        <taxon>Methylosinus</taxon>
    </lineage>
</organism>
<dbReference type="EMBL" id="PUIV01000007">
    <property type="protein sequence ID" value="PWB94587.1"/>
    <property type="molecule type" value="Genomic_DNA"/>
</dbReference>
<protein>
    <submittedName>
        <fullName evidence="2">Antibiotic biosynthesis monooxygenase</fullName>
    </submittedName>
</protein>
<dbReference type="AlphaFoldDB" id="A0A2U1SSJ8"/>
<feature type="domain" description="ABM" evidence="1">
    <location>
        <begin position="6"/>
        <end position="97"/>
    </location>
</feature>
<name>A0A2U1SSJ8_METSR</name>
<evidence type="ECO:0000313" key="2">
    <source>
        <dbReference type="EMBL" id="PWB94587.1"/>
    </source>
</evidence>
<dbReference type="Proteomes" id="UP000245137">
    <property type="component" value="Unassembled WGS sequence"/>
</dbReference>
<dbReference type="InterPro" id="IPR050744">
    <property type="entry name" value="AI-2_Isomerase_LsrG"/>
</dbReference>
<dbReference type="PROSITE" id="PS51725">
    <property type="entry name" value="ABM"/>
    <property type="match status" value="1"/>
</dbReference>
<proteinExistence type="predicted"/>
<comment type="caution">
    <text evidence="2">The sequence shown here is derived from an EMBL/GenBank/DDBJ whole genome shotgun (WGS) entry which is preliminary data.</text>
</comment>
<dbReference type="Pfam" id="PF03992">
    <property type="entry name" value="ABM"/>
    <property type="match status" value="1"/>
</dbReference>
<gene>
    <name evidence="2" type="ORF">C5689_07625</name>
</gene>
<keyword evidence="3" id="KW-1185">Reference proteome</keyword>
<dbReference type="GO" id="GO:0004497">
    <property type="term" value="F:monooxygenase activity"/>
    <property type="evidence" value="ECO:0007669"/>
    <property type="project" value="UniProtKB-KW"/>
</dbReference>
<dbReference type="Gene3D" id="3.30.70.100">
    <property type="match status" value="1"/>
</dbReference>
<dbReference type="RefSeq" id="WP_108916671.1">
    <property type="nucleotide sequence ID" value="NZ_BGJY01000003.1"/>
</dbReference>
<keyword evidence="2" id="KW-0560">Oxidoreductase</keyword>
<dbReference type="PANTHER" id="PTHR33336:SF3">
    <property type="entry name" value="ABM DOMAIN-CONTAINING PROTEIN"/>
    <property type="match status" value="1"/>
</dbReference>
<accession>A0A2U1SSJ8</accession>